<gene>
    <name evidence="4" type="ORF">HNP33_001840</name>
</gene>
<dbReference type="Gene3D" id="1.20.58.2200">
    <property type="match status" value="1"/>
</dbReference>
<name>A0ABR6RF46_9BURK</name>
<dbReference type="InterPro" id="IPR057840">
    <property type="entry name" value="FimV_N"/>
</dbReference>
<feature type="compositionally biased region" description="Basic and acidic residues" evidence="1">
    <location>
        <begin position="333"/>
        <end position="346"/>
    </location>
</feature>
<feature type="region of interest" description="Disordered" evidence="1">
    <location>
        <begin position="704"/>
        <end position="723"/>
    </location>
</feature>
<keyword evidence="5" id="KW-1185">Reference proteome</keyword>
<feature type="compositionally biased region" description="Low complexity" evidence="1">
    <location>
        <begin position="347"/>
        <end position="359"/>
    </location>
</feature>
<dbReference type="NCBIfam" id="TIGR03504">
    <property type="entry name" value="FimV_Cterm"/>
    <property type="match status" value="1"/>
</dbReference>
<feature type="chain" id="PRO_5046303980" evidence="2">
    <location>
        <begin position="26"/>
        <end position="933"/>
    </location>
</feature>
<evidence type="ECO:0000313" key="4">
    <source>
        <dbReference type="EMBL" id="MBB6577782.1"/>
    </source>
</evidence>
<feature type="compositionally biased region" description="Pro residues" evidence="1">
    <location>
        <begin position="434"/>
        <end position="443"/>
    </location>
</feature>
<evidence type="ECO:0000256" key="2">
    <source>
        <dbReference type="SAM" id="SignalP"/>
    </source>
</evidence>
<feature type="compositionally biased region" description="Polar residues" evidence="1">
    <location>
        <begin position="141"/>
        <end position="153"/>
    </location>
</feature>
<protein>
    <submittedName>
        <fullName evidence="4">Pilus assembly protein FimV</fullName>
    </submittedName>
</protein>
<feature type="signal peptide" evidence="2">
    <location>
        <begin position="1"/>
        <end position="25"/>
    </location>
</feature>
<sequence length="933" mass="95402">MHRWKITALAAAVAAIGLYSGEASALALGKINVKSALGEPLRAEIEVQQITPAEAETLQVKTASSSVFRAQGMDYTGTASSVKAQLQRRANGTAVIVLSTQRAVNDPFVDYVIDANWNSGQVVRSYTMLFDPPNLKKAEATVTTAPQITSDTAQAPAPRPAPPVRVIEEPLTSADSTPARASTGSSKTKSNSRANIPATASNQSGSGDSVLVQRGDTAGRIAAMNKPSDVSLDQMLIAVMQANPHAFIGGNVNRMKSGVTLNMPSAEQARSVSASKARQMVAAQSRDFNNYRHQLASKAAPANVASDTRSASGKVEASVDDKKTSNVAPDQLKLTKDAGIKGKKSAEASVAQAQQANASQERKSELDKNLEELNKIKDAAATGKTATVAAATSAPAPAPAAASTPAAANKPADKAPGIAVTTPVTAAAVPAAPAPAAPAPATAPAPVAEAAPAPAPAEAPATPAPAAQTPAAAPPAAPKPAPVPPPAPVAEPSFVDDLMENPMLPAAGGLAVIALLGGLWYRNKKRKEAVAGVSDSAMESSLSQDSFFGASGGQHIDTSVSAMTTGASSLAYTPSQLDAGDVDPVAEADVYLAYGRDLQAEEILKEALRTNPTRSALHAKLAEIYAKRKDRLALESIAKEARQLTNGAGPEWLRIAALGQELDPGNALYQNAVAAVPPVEAMSAAAVAAAAEAARAQPLAFENTQPPSAVNRNQNGANSDFGPISGLDFAMSSQLTETPDAPSAYAASSAAPVAAGLAAGAAAVGAGLAAAPHQPAPAAPAATMGDFDRQLAEALNIPSELSPAPSSLNVQGLETQPGALDFKMSDFDMPSTAQLPITDATTRSMDFDMTSLSVLDLPLSGEPERTHPAALPDDVPGLEMDDSDPLTTKLTLAQEFLAIGDKEGARSLAQEVLSESTSPTVKAQAQRLIDQSR</sequence>
<reference evidence="4 5" key="1">
    <citation type="submission" date="2020-08" db="EMBL/GenBank/DDBJ databases">
        <title>Functional genomics of gut bacteria from endangered species of beetles.</title>
        <authorList>
            <person name="Carlos-Shanley C."/>
        </authorList>
    </citation>
    <scope>NUCLEOTIDE SEQUENCE [LARGE SCALE GENOMIC DNA]</scope>
    <source>
        <strain evidence="4 5">S00124</strain>
    </source>
</reference>
<dbReference type="InterPro" id="IPR020012">
    <property type="entry name" value="LysM_FimV"/>
</dbReference>
<organism evidence="4 5">
    <name type="scientific">Comamonas odontotermitis</name>
    <dbReference type="NCBI Taxonomy" id="379895"/>
    <lineage>
        <taxon>Bacteria</taxon>
        <taxon>Pseudomonadati</taxon>
        <taxon>Pseudomonadota</taxon>
        <taxon>Betaproteobacteria</taxon>
        <taxon>Burkholderiales</taxon>
        <taxon>Comamonadaceae</taxon>
        <taxon>Comamonas</taxon>
    </lineage>
</organism>
<feature type="region of interest" description="Disordered" evidence="1">
    <location>
        <begin position="394"/>
        <end position="414"/>
    </location>
</feature>
<comment type="caution">
    <text evidence="4">The sequence shown here is derived from an EMBL/GenBank/DDBJ whole genome shotgun (WGS) entry which is preliminary data.</text>
</comment>
<dbReference type="EMBL" id="JACHKZ010000009">
    <property type="protein sequence ID" value="MBB6577782.1"/>
    <property type="molecule type" value="Genomic_DNA"/>
</dbReference>
<dbReference type="NCBIfam" id="TIGR03505">
    <property type="entry name" value="FimV_core"/>
    <property type="match status" value="1"/>
</dbReference>
<accession>A0ABR6RF46</accession>
<feature type="compositionally biased region" description="Low complexity" evidence="1">
    <location>
        <begin position="444"/>
        <end position="471"/>
    </location>
</feature>
<dbReference type="Proteomes" id="UP000562492">
    <property type="component" value="Unassembled WGS sequence"/>
</dbReference>
<feature type="domain" description="FimV N-terminal" evidence="3">
    <location>
        <begin position="26"/>
        <end position="133"/>
    </location>
</feature>
<feature type="region of interest" description="Disordered" evidence="1">
    <location>
        <begin position="140"/>
        <end position="211"/>
    </location>
</feature>
<feature type="compositionally biased region" description="Polar residues" evidence="1">
    <location>
        <begin position="913"/>
        <end position="933"/>
    </location>
</feature>
<evidence type="ECO:0000313" key="5">
    <source>
        <dbReference type="Proteomes" id="UP000562492"/>
    </source>
</evidence>
<proteinExistence type="predicted"/>
<evidence type="ECO:0000259" key="3">
    <source>
        <dbReference type="Pfam" id="PF25800"/>
    </source>
</evidence>
<feature type="region of interest" description="Disordered" evidence="1">
    <location>
        <begin position="299"/>
        <end position="366"/>
    </location>
</feature>
<dbReference type="RefSeq" id="WP_184707577.1">
    <property type="nucleotide sequence ID" value="NZ_JACHKZ010000009.1"/>
</dbReference>
<evidence type="ECO:0000256" key="1">
    <source>
        <dbReference type="SAM" id="MobiDB-lite"/>
    </source>
</evidence>
<dbReference type="InterPro" id="IPR020011">
    <property type="entry name" value="FimV_C"/>
</dbReference>
<feature type="compositionally biased region" description="Polar residues" evidence="1">
    <location>
        <begin position="173"/>
        <end position="207"/>
    </location>
</feature>
<feature type="region of interest" description="Disordered" evidence="1">
    <location>
        <begin position="434"/>
        <end position="488"/>
    </location>
</feature>
<feature type="compositionally biased region" description="Pro residues" evidence="1">
    <location>
        <begin position="472"/>
        <end position="488"/>
    </location>
</feature>
<feature type="region of interest" description="Disordered" evidence="1">
    <location>
        <begin position="910"/>
        <end position="933"/>
    </location>
</feature>
<dbReference type="InterPro" id="IPR038440">
    <property type="entry name" value="FimV_C_sf"/>
</dbReference>
<keyword evidence="2" id="KW-0732">Signal</keyword>
<dbReference type="Pfam" id="PF25800">
    <property type="entry name" value="FimV_N"/>
    <property type="match status" value="1"/>
</dbReference>
<feature type="compositionally biased region" description="Polar residues" evidence="1">
    <location>
        <begin position="704"/>
        <end position="718"/>
    </location>
</feature>